<evidence type="ECO:0000313" key="13">
    <source>
        <dbReference type="EMBL" id="MCK7594289.1"/>
    </source>
</evidence>
<keyword evidence="6 10" id="KW-0418">Kinase</keyword>
<evidence type="ECO:0000259" key="12">
    <source>
        <dbReference type="Pfam" id="PF08544"/>
    </source>
</evidence>
<keyword evidence="4 10" id="KW-0808">Transferase</keyword>
<dbReference type="PANTHER" id="PTHR43527">
    <property type="entry name" value="4-DIPHOSPHOCYTIDYL-2-C-METHYL-D-ERYTHRITOL KINASE, CHLOROPLASTIC"/>
    <property type="match status" value="1"/>
</dbReference>
<dbReference type="EMBL" id="JALNMH010000009">
    <property type="protein sequence ID" value="MCK7594289.1"/>
    <property type="molecule type" value="Genomic_DNA"/>
</dbReference>
<sequence length="295" mass="31015">MHPESASTWPAPAKLNLFLQITGRRDDGYHLLQTVFQLLDWGDAISLAPRSDGRIQRLGGPPGVAEEDDLSVRSARLLQRATGCAVGVDITLDKRIPQGGGFGGGSSDAATVLCALNALWGCELGEDALAELAVQLGADVPVFVRGRTAWAEGVGESLRPLDLPGRWFVLVDAGVHLSTAELFQAPELTRNAPPLTMADFASDLVGRNAFDAPARARSPLLAELLHALRARAAGGLTGTGGGCFAMVDTKEQAEALAGDLARFGRCIVAKGVNRSPLHDRLEAWRAERSAAPAGA</sequence>
<reference evidence="13" key="1">
    <citation type="submission" date="2022-04" db="EMBL/GenBank/DDBJ databases">
        <title>Lysobacter sp. CAU 1642 isolated from sea sand.</title>
        <authorList>
            <person name="Kim W."/>
        </authorList>
    </citation>
    <scope>NUCLEOTIDE SEQUENCE</scope>
    <source>
        <strain evidence="13">CAU 1642</strain>
    </source>
</reference>
<comment type="similarity">
    <text evidence="1 10">Belongs to the GHMP kinase family. IspE subfamily.</text>
</comment>
<dbReference type="InterPro" id="IPR020568">
    <property type="entry name" value="Ribosomal_Su5_D2-typ_SF"/>
</dbReference>
<dbReference type="InterPro" id="IPR013750">
    <property type="entry name" value="GHMP_kinase_C_dom"/>
</dbReference>
<dbReference type="GO" id="GO:0050515">
    <property type="term" value="F:4-(cytidine 5'-diphospho)-2-C-methyl-D-erythritol kinase activity"/>
    <property type="evidence" value="ECO:0007669"/>
    <property type="project" value="UniProtKB-EC"/>
</dbReference>
<dbReference type="NCBIfam" id="TIGR00154">
    <property type="entry name" value="ispE"/>
    <property type="match status" value="1"/>
</dbReference>
<proteinExistence type="inferred from homology"/>
<dbReference type="InterPro" id="IPR014721">
    <property type="entry name" value="Ribsml_uS5_D2-typ_fold_subgr"/>
</dbReference>
<dbReference type="Proteomes" id="UP001431449">
    <property type="component" value="Unassembled WGS sequence"/>
</dbReference>
<evidence type="ECO:0000256" key="6">
    <source>
        <dbReference type="ARBA" id="ARBA00022777"/>
    </source>
</evidence>
<evidence type="ECO:0000256" key="2">
    <source>
        <dbReference type="ARBA" id="ARBA00012052"/>
    </source>
</evidence>
<organism evidence="13 14">
    <name type="scientific">Pseudomarimonas salicorniae</name>
    <dbReference type="NCBI Taxonomy" id="2933270"/>
    <lineage>
        <taxon>Bacteria</taxon>
        <taxon>Pseudomonadati</taxon>
        <taxon>Pseudomonadota</taxon>
        <taxon>Gammaproteobacteria</taxon>
        <taxon>Lysobacterales</taxon>
        <taxon>Lysobacteraceae</taxon>
        <taxon>Pseudomarimonas</taxon>
    </lineage>
</organism>
<comment type="pathway">
    <text evidence="10">Isoprenoid biosynthesis; isopentenyl diphosphate biosynthesis via DXP pathway; isopentenyl diphosphate from 1-deoxy-D-xylulose 5-phosphate: step 3/6.</text>
</comment>
<evidence type="ECO:0000256" key="7">
    <source>
        <dbReference type="ARBA" id="ARBA00022840"/>
    </source>
</evidence>
<evidence type="ECO:0000313" key="14">
    <source>
        <dbReference type="Proteomes" id="UP001431449"/>
    </source>
</evidence>
<dbReference type="Gene3D" id="3.30.70.890">
    <property type="entry name" value="GHMP kinase, C-terminal domain"/>
    <property type="match status" value="1"/>
</dbReference>
<dbReference type="SUPFAM" id="SSF55060">
    <property type="entry name" value="GHMP Kinase, C-terminal domain"/>
    <property type="match status" value="1"/>
</dbReference>
<evidence type="ECO:0000256" key="5">
    <source>
        <dbReference type="ARBA" id="ARBA00022741"/>
    </source>
</evidence>
<protein>
    <recommendedName>
        <fullName evidence="3 10">4-diphosphocytidyl-2-C-methyl-D-erythritol kinase</fullName>
        <shortName evidence="10">CMK</shortName>
        <ecNumber evidence="2 10">2.7.1.148</ecNumber>
    </recommendedName>
    <alternativeName>
        <fullName evidence="9 10">4-(cytidine-5'-diphospho)-2-C-methyl-D-erythritol kinase</fullName>
    </alternativeName>
</protein>
<name>A0ABT0GIA7_9GAMM</name>
<feature type="binding site" evidence="10">
    <location>
        <begin position="97"/>
        <end position="107"/>
    </location>
    <ligand>
        <name>ATP</name>
        <dbReference type="ChEBI" id="CHEBI:30616"/>
    </ligand>
</feature>
<keyword evidence="8 10" id="KW-0414">Isoprene biosynthesis</keyword>
<dbReference type="Gene3D" id="3.30.230.10">
    <property type="match status" value="1"/>
</dbReference>
<evidence type="ECO:0000256" key="10">
    <source>
        <dbReference type="HAMAP-Rule" id="MF_00061"/>
    </source>
</evidence>
<evidence type="ECO:0000256" key="4">
    <source>
        <dbReference type="ARBA" id="ARBA00022679"/>
    </source>
</evidence>
<evidence type="ECO:0000256" key="3">
    <source>
        <dbReference type="ARBA" id="ARBA00017473"/>
    </source>
</evidence>
<dbReference type="SUPFAM" id="SSF54211">
    <property type="entry name" value="Ribosomal protein S5 domain 2-like"/>
    <property type="match status" value="1"/>
</dbReference>
<feature type="active site" evidence="10">
    <location>
        <position position="139"/>
    </location>
</feature>
<comment type="caution">
    <text evidence="13">The sequence shown here is derived from an EMBL/GenBank/DDBJ whole genome shotgun (WGS) entry which is preliminary data.</text>
</comment>
<feature type="domain" description="GHMP kinase C-terminal" evidence="12">
    <location>
        <begin position="204"/>
        <end position="264"/>
    </location>
</feature>
<keyword evidence="14" id="KW-1185">Reference proteome</keyword>
<dbReference type="RefSeq" id="WP_248209337.1">
    <property type="nucleotide sequence ID" value="NZ_JALNMH010000009.1"/>
</dbReference>
<dbReference type="InterPro" id="IPR006204">
    <property type="entry name" value="GHMP_kinase_N_dom"/>
</dbReference>
<dbReference type="EC" id="2.7.1.148" evidence="2 10"/>
<dbReference type="HAMAP" id="MF_00061">
    <property type="entry name" value="IspE"/>
    <property type="match status" value="1"/>
</dbReference>
<evidence type="ECO:0000256" key="8">
    <source>
        <dbReference type="ARBA" id="ARBA00023229"/>
    </source>
</evidence>
<evidence type="ECO:0000256" key="1">
    <source>
        <dbReference type="ARBA" id="ARBA00009684"/>
    </source>
</evidence>
<feature type="active site" evidence="10">
    <location>
        <position position="14"/>
    </location>
</feature>
<feature type="domain" description="GHMP kinase N-terminal" evidence="11">
    <location>
        <begin position="72"/>
        <end position="146"/>
    </location>
</feature>
<dbReference type="PANTHER" id="PTHR43527:SF2">
    <property type="entry name" value="4-DIPHOSPHOCYTIDYL-2-C-METHYL-D-ERYTHRITOL KINASE, CHLOROPLASTIC"/>
    <property type="match status" value="1"/>
</dbReference>
<keyword evidence="7 10" id="KW-0067">ATP-binding</keyword>
<gene>
    <name evidence="10 13" type="primary">ispE</name>
    <name evidence="13" type="ORF">M0G41_11490</name>
</gene>
<dbReference type="InterPro" id="IPR036554">
    <property type="entry name" value="GHMP_kinase_C_sf"/>
</dbReference>
<accession>A0ABT0GIA7</accession>
<dbReference type="Pfam" id="PF00288">
    <property type="entry name" value="GHMP_kinases_N"/>
    <property type="match status" value="1"/>
</dbReference>
<keyword evidence="5 10" id="KW-0547">Nucleotide-binding</keyword>
<dbReference type="Pfam" id="PF08544">
    <property type="entry name" value="GHMP_kinases_C"/>
    <property type="match status" value="1"/>
</dbReference>
<dbReference type="PIRSF" id="PIRSF010376">
    <property type="entry name" value="IspE"/>
    <property type="match status" value="1"/>
</dbReference>
<comment type="function">
    <text evidence="10">Catalyzes the phosphorylation of the position 2 hydroxy group of 4-diphosphocytidyl-2C-methyl-D-erythritol.</text>
</comment>
<comment type="catalytic activity">
    <reaction evidence="10">
        <text>4-CDP-2-C-methyl-D-erythritol + ATP = 4-CDP-2-C-methyl-D-erythritol 2-phosphate + ADP + H(+)</text>
        <dbReference type="Rhea" id="RHEA:18437"/>
        <dbReference type="ChEBI" id="CHEBI:15378"/>
        <dbReference type="ChEBI" id="CHEBI:30616"/>
        <dbReference type="ChEBI" id="CHEBI:57823"/>
        <dbReference type="ChEBI" id="CHEBI:57919"/>
        <dbReference type="ChEBI" id="CHEBI:456216"/>
        <dbReference type="EC" id="2.7.1.148"/>
    </reaction>
</comment>
<evidence type="ECO:0000259" key="11">
    <source>
        <dbReference type="Pfam" id="PF00288"/>
    </source>
</evidence>
<evidence type="ECO:0000256" key="9">
    <source>
        <dbReference type="ARBA" id="ARBA00032554"/>
    </source>
</evidence>
<dbReference type="InterPro" id="IPR004424">
    <property type="entry name" value="IspE"/>
</dbReference>